<dbReference type="Proteomes" id="UP001589838">
    <property type="component" value="Unassembled WGS sequence"/>
</dbReference>
<dbReference type="PIRSF" id="PIRSF034303">
    <property type="entry name" value="DUF1694"/>
    <property type="match status" value="1"/>
</dbReference>
<organism evidence="1 2">
    <name type="scientific">Halalkalibacter kiskunsagensis</name>
    <dbReference type="NCBI Taxonomy" id="1548599"/>
    <lineage>
        <taxon>Bacteria</taxon>
        <taxon>Bacillati</taxon>
        <taxon>Bacillota</taxon>
        <taxon>Bacilli</taxon>
        <taxon>Bacillales</taxon>
        <taxon>Bacillaceae</taxon>
        <taxon>Halalkalibacter</taxon>
    </lineage>
</organism>
<dbReference type="InterPro" id="IPR012543">
    <property type="entry name" value="DUF1694"/>
</dbReference>
<keyword evidence="2" id="KW-1185">Reference proteome</keyword>
<dbReference type="SUPFAM" id="SSF160515">
    <property type="entry name" value="YueI-like"/>
    <property type="match status" value="1"/>
</dbReference>
<dbReference type="Pfam" id="PF07997">
    <property type="entry name" value="DUF1694"/>
    <property type="match status" value="1"/>
</dbReference>
<dbReference type="InterPro" id="IPR029064">
    <property type="entry name" value="Ribosomal_eL30-like_sf"/>
</dbReference>
<proteinExistence type="predicted"/>
<accession>A0ABV6KJN4</accession>
<dbReference type="Gene3D" id="3.30.1330.30">
    <property type="match status" value="1"/>
</dbReference>
<name>A0ABV6KJN4_9BACI</name>
<gene>
    <name evidence="1" type="ORF">ACFFHM_24250</name>
</gene>
<evidence type="ECO:0000313" key="2">
    <source>
        <dbReference type="Proteomes" id="UP001589838"/>
    </source>
</evidence>
<dbReference type="EMBL" id="JBHLUX010000094">
    <property type="protein sequence ID" value="MFC0473532.1"/>
    <property type="molecule type" value="Genomic_DNA"/>
</dbReference>
<evidence type="ECO:0000313" key="1">
    <source>
        <dbReference type="EMBL" id="MFC0473532.1"/>
    </source>
</evidence>
<dbReference type="RefSeq" id="WP_335963747.1">
    <property type="nucleotide sequence ID" value="NZ_JAXBLX010000061.1"/>
</dbReference>
<protein>
    <submittedName>
        <fullName evidence="1">YueI family protein</fullName>
    </submittedName>
</protein>
<comment type="caution">
    <text evidence="1">The sequence shown here is derived from an EMBL/GenBank/DDBJ whole genome shotgun (WGS) entry which is preliminary data.</text>
</comment>
<reference evidence="1 2" key="1">
    <citation type="submission" date="2024-09" db="EMBL/GenBank/DDBJ databases">
        <authorList>
            <person name="Sun Q."/>
            <person name="Mori K."/>
        </authorList>
    </citation>
    <scope>NUCLEOTIDE SEQUENCE [LARGE SCALE GENOMIC DNA]</scope>
    <source>
        <strain evidence="1 2">NCAIM B.02610</strain>
    </source>
</reference>
<sequence length="135" mass="15627">MDQKVQDIIDRALYGTPEIKPEERQLFLTTILERIHLVLTKRQVIHKGMYSEVLQIMKTKSNLHLYVNSNLNYGNYSNYIQEANKLGIRFTIVTPQKQTPFGLVVANETQAIDSTDIFVKDDLFERDMEESATGF</sequence>